<dbReference type="KEGG" id="apak:AP3564_17715"/>
<keyword evidence="1" id="KW-0812">Transmembrane</keyword>
<dbReference type="NCBIfam" id="NF041644">
    <property type="entry name" value="CBO0543_fam"/>
    <property type="match status" value="1"/>
</dbReference>
<dbReference type="AlphaFoldDB" id="A0A164B247"/>
<reference evidence="2 3" key="1">
    <citation type="submission" date="2016-10" db="EMBL/GenBank/DDBJ databases">
        <title>The whole genome sequencing and assembly of Aeribacillus pallidus KCTC3564 strain.</title>
        <authorList>
            <person name="Lee Y.-J."/>
            <person name="Park M.-K."/>
            <person name="Yi H."/>
            <person name="Bahn Y.-S."/>
            <person name="Kim J.F."/>
            <person name="Lee D.-W."/>
        </authorList>
    </citation>
    <scope>NUCLEOTIDE SEQUENCE [LARGE SCALE GENOMIC DNA]</scope>
    <source>
        <strain evidence="2 3">KCTC3564</strain>
    </source>
</reference>
<protein>
    <recommendedName>
        <fullName evidence="4">Group-specific protein</fullName>
    </recommendedName>
</protein>
<keyword evidence="1" id="KW-0472">Membrane</keyword>
<dbReference type="EMBL" id="CP017703">
    <property type="protein sequence ID" value="ASS91835.1"/>
    <property type="molecule type" value="Genomic_DNA"/>
</dbReference>
<proteinExistence type="predicted"/>
<evidence type="ECO:0000256" key="1">
    <source>
        <dbReference type="SAM" id="Phobius"/>
    </source>
</evidence>
<dbReference type="InterPro" id="IPR048147">
    <property type="entry name" value="CBO0543-like"/>
</dbReference>
<feature type="transmembrane region" description="Helical" evidence="1">
    <location>
        <begin position="64"/>
        <end position="86"/>
    </location>
</feature>
<dbReference type="Proteomes" id="UP000214606">
    <property type="component" value="Chromosome"/>
</dbReference>
<organism evidence="2 3">
    <name type="scientific">Aeribacillus pallidus</name>
    <dbReference type="NCBI Taxonomy" id="33936"/>
    <lineage>
        <taxon>Bacteria</taxon>
        <taxon>Bacillati</taxon>
        <taxon>Bacillota</taxon>
        <taxon>Bacilli</taxon>
        <taxon>Bacillales</taxon>
        <taxon>Bacillaceae</taxon>
        <taxon>Aeribacillus</taxon>
    </lineage>
</organism>
<evidence type="ECO:0000313" key="3">
    <source>
        <dbReference type="Proteomes" id="UP000214606"/>
    </source>
</evidence>
<accession>A0A164B247</accession>
<keyword evidence="1" id="KW-1133">Transmembrane helix</keyword>
<feature type="transmembrane region" description="Helical" evidence="1">
    <location>
        <begin position="27"/>
        <end position="44"/>
    </location>
</feature>
<feature type="transmembrane region" description="Helical" evidence="1">
    <location>
        <begin position="93"/>
        <end position="113"/>
    </location>
</feature>
<sequence>MKIIVKQSKKLNLPSWRKKQFFLERNNIALLAAALFASLLGTYLDLIFVECRFYAFPKRLFPKIFSINILFTLVILPIITASFLIVMHKIRPFVRPILLCLIGILACIFEQAAERAGVFIHSSNWNHFYSFFGYILFFIIIWRFYSILVNSPQNN</sequence>
<dbReference type="GeneID" id="301126759"/>
<evidence type="ECO:0008006" key="4">
    <source>
        <dbReference type="Google" id="ProtNLM"/>
    </source>
</evidence>
<accession>A0A223E9N6</accession>
<evidence type="ECO:0000313" key="2">
    <source>
        <dbReference type="EMBL" id="ASS91835.1"/>
    </source>
</evidence>
<name>A0A164B247_9BACI</name>
<feature type="transmembrane region" description="Helical" evidence="1">
    <location>
        <begin position="125"/>
        <end position="145"/>
    </location>
</feature>
<gene>
    <name evidence="2" type="ORF">AP3564_17715</name>
</gene>
<dbReference type="RefSeq" id="WP_066247629.1">
    <property type="nucleotide sequence ID" value="NZ_CP017703.1"/>
</dbReference>